<dbReference type="SUPFAM" id="SSF102114">
    <property type="entry name" value="Radical SAM enzymes"/>
    <property type="match status" value="1"/>
</dbReference>
<feature type="domain" description="4Fe4S-binding SPASM" evidence="2">
    <location>
        <begin position="93"/>
        <end position="133"/>
    </location>
</feature>
<organism evidence="3 4">
    <name type="scientific">Lentzea roselyniae</name>
    <dbReference type="NCBI Taxonomy" id="531940"/>
    <lineage>
        <taxon>Bacteria</taxon>
        <taxon>Bacillati</taxon>
        <taxon>Actinomycetota</taxon>
        <taxon>Actinomycetes</taxon>
        <taxon>Pseudonocardiales</taxon>
        <taxon>Pseudonocardiaceae</taxon>
        <taxon>Lentzea</taxon>
    </lineage>
</organism>
<name>A0ABP7CFA9_9PSEU</name>
<accession>A0ABP7CFA9</accession>
<dbReference type="Pfam" id="PF13186">
    <property type="entry name" value="SPASM"/>
    <property type="match status" value="1"/>
</dbReference>
<evidence type="ECO:0000256" key="1">
    <source>
        <dbReference type="SAM" id="MobiDB-lite"/>
    </source>
</evidence>
<dbReference type="InterPro" id="IPR023885">
    <property type="entry name" value="4Fe4S-binding_SPASM_dom"/>
</dbReference>
<dbReference type="InterPro" id="IPR058240">
    <property type="entry name" value="rSAM_sf"/>
</dbReference>
<gene>
    <name evidence="3" type="ORF">GCM10022267_86220</name>
</gene>
<reference evidence="4" key="1">
    <citation type="journal article" date="2019" name="Int. J. Syst. Evol. Microbiol.">
        <title>The Global Catalogue of Microorganisms (GCM) 10K type strain sequencing project: providing services to taxonomists for standard genome sequencing and annotation.</title>
        <authorList>
            <consortium name="The Broad Institute Genomics Platform"/>
            <consortium name="The Broad Institute Genome Sequencing Center for Infectious Disease"/>
            <person name="Wu L."/>
            <person name="Ma J."/>
        </authorList>
    </citation>
    <scope>NUCLEOTIDE SEQUENCE [LARGE SCALE GENOMIC DNA]</scope>
    <source>
        <strain evidence="4">JCM 17494</strain>
    </source>
</reference>
<keyword evidence="4" id="KW-1185">Reference proteome</keyword>
<dbReference type="EMBL" id="BAABBE010000053">
    <property type="protein sequence ID" value="GAA3686098.1"/>
    <property type="molecule type" value="Genomic_DNA"/>
</dbReference>
<protein>
    <recommendedName>
        <fullName evidence="2">4Fe4S-binding SPASM domain-containing protein</fullName>
    </recommendedName>
</protein>
<comment type="caution">
    <text evidence="3">The sequence shown here is derived from an EMBL/GenBank/DDBJ whole genome shotgun (WGS) entry which is preliminary data.</text>
</comment>
<proteinExistence type="predicted"/>
<feature type="region of interest" description="Disordered" evidence="1">
    <location>
        <begin position="138"/>
        <end position="161"/>
    </location>
</feature>
<evidence type="ECO:0000313" key="4">
    <source>
        <dbReference type="Proteomes" id="UP001500711"/>
    </source>
</evidence>
<dbReference type="RefSeq" id="WP_428834292.1">
    <property type="nucleotide sequence ID" value="NZ_BAABBE010000053.1"/>
</dbReference>
<dbReference type="Proteomes" id="UP001500711">
    <property type="component" value="Unassembled WGS sequence"/>
</dbReference>
<sequence>MPTELYALLRGLRPAALRARWEHGIGHGPSTNWRNSAHTRFSSSAANPHCTGQQRTHAARAGLARLGVPTIGTDRLRGIGCGANASPTPDQLCGRCGHGAVAISPTGEVWPCVFARWISLGNILHTDLPEILSAVASPTTVGPSSWPQGGGSCAPNDPLGI</sequence>
<feature type="compositionally biased region" description="Polar residues" evidence="1">
    <location>
        <begin position="138"/>
        <end position="147"/>
    </location>
</feature>
<evidence type="ECO:0000313" key="3">
    <source>
        <dbReference type="EMBL" id="GAA3686098.1"/>
    </source>
</evidence>
<evidence type="ECO:0000259" key="2">
    <source>
        <dbReference type="Pfam" id="PF13186"/>
    </source>
</evidence>